<dbReference type="InterPro" id="IPR054189">
    <property type="entry name" value="DUF6894"/>
</dbReference>
<accession>A0A6J4U2D7</accession>
<evidence type="ECO:0000259" key="1">
    <source>
        <dbReference type="Pfam" id="PF21834"/>
    </source>
</evidence>
<dbReference type="AlphaFoldDB" id="A0A6J4U2D7"/>
<evidence type="ECO:0000313" key="2">
    <source>
        <dbReference type="EMBL" id="CAA9538991.1"/>
    </source>
</evidence>
<dbReference type="Pfam" id="PF21834">
    <property type="entry name" value="DUF6894"/>
    <property type="match status" value="1"/>
</dbReference>
<feature type="domain" description="DUF6894" evidence="1">
    <location>
        <begin position="2"/>
        <end position="70"/>
    </location>
</feature>
<sequence>MRYFFHLRQSQGYVIDDEGVELADGDAVLAAATIGARSIIAGEAMDGRLPLLSIIEVDDENGLRVLDLPFREAVLLECE</sequence>
<reference evidence="2" key="1">
    <citation type="submission" date="2020-02" db="EMBL/GenBank/DDBJ databases">
        <authorList>
            <person name="Meier V. D."/>
        </authorList>
    </citation>
    <scope>NUCLEOTIDE SEQUENCE</scope>
    <source>
        <strain evidence="2">AVDCRST_MAG23</strain>
    </source>
</reference>
<organism evidence="2">
    <name type="scientific">uncultured Sphingosinicella sp</name>
    <dbReference type="NCBI Taxonomy" id="478748"/>
    <lineage>
        <taxon>Bacteria</taxon>
        <taxon>Pseudomonadati</taxon>
        <taxon>Pseudomonadota</taxon>
        <taxon>Alphaproteobacteria</taxon>
        <taxon>Sphingomonadales</taxon>
        <taxon>Sphingosinicellaceae</taxon>
        <taxon>Sphingosinicella</taxon>
        <taxon>environmental samples</taxon>
    </lineage>
</organism>
<proteinExistence type="predicted"/>
<name>A0A6J4U2D7_9SPHN</name>
<protein>
    <recommendedName>
        <fullName evidence="1">DUF6894 domain-containing protein</fullName>
    </recommendedName>
</protein>
<gene>
    <name evidence="2" type="ORF">AVDCRST_MAG23-1738</name>
</gene>
<dbReference type="EMBL" id="CADCWD010000061">
    <property type="protein sequence ID" value="CAA9538991.1"/>
    <property type="molecule type" value="Genomic_DNA"/>
</dbReference>